<protein>
    <submittedName>
        <fullName evidence="1">4068_t:CDS:1</fullName>
    </submittedName>
</protein>
<reference evidence="1" key="1">
    <citation type="submission" date="2021-06" db="EMBL/GenBank/DDBJ databases">
        <authorList>
            <person name="Kallberg Y."/>
            <person name="Tangrot J."/>
            <person name="Rosling A."/>
        </authorList>
    </citation>
    <scope>NUCLEOTIDE SEQUENCE</scope>
    <source>
        <strain evidence="1">CL551</strain>
    </source>
</reference>
<evidence type="ECO:0000313" key="1">
    <source>
        <dbReference type="EMBL" id="CAG8511252.1"/>
    </source>
</evidence>
<dbReference type="OrthoDB" id="2307351at2759"/>
<dbReference type="EMBL" id="CAJVPV010001884">
    <property type="protein sequence ID" value="CAG8511252.1"/>
    <property type="molecule type" value="Genomic_DNA"/>
</dbReference>
<comment type="caution">
    <text evidence="1">The sequence shown here is derived from an EMBL/GenBank/DDBJ whole genome shotgun (WGS) entry which is preliminary data.</text>
</comment>
<proteinExistence type="predicted"/>
<evidence type="ECO:0000313" key="2">
    <source>
        <dbReference type="Proteomes" id="UP000789342"/>
    </source>
</evidence>
<name>A0A9N9F545_9GLOM</name>
<accession>A0A9N9F545</accession>
<dbReference type="AlphaFoldDB" id="A0A9N9F545"/>
<organism evidence="1 2">
    <name type="scientific">Acaulospora morrowiae</name>
    <dbReference type="NCBI Taxonomy" id="94023"/>
    <lineage>
        <taxon>Eukaryota</taxon>
        <taxon>Fungi</taxon>
        <taxon>Fungi incertae sedis</taxon>
        <taxon>Mucoromycota</taxon>
        <taxon>Glomeromycotina</taxon>
        <taxon>Glomeromycetes</taxon>
        <taxon>Diversisporales</taxon>
        <taxon>Acaulosporaceae</taxon>
        <taxon>Acaulospora</taxon>
    </lineage>
</organism>
<dbReference type="Proteomes" id="UP000789342">
    <property type="component" value="Unassembled WGS sequence"/>
</dbReference>
<keyword evidence="2" id="KW-1185">Reference proteome</keyword>
<sequence length="303" mass="33890">MGSSISHCINVDLEPLDSMETSKIALSSNVLSLVPEFNSHDIDINVTTTVFVANLLEKAEMKLRNNEYMKYVSCLERATQLGSASAAAKLGLVYSRGIDSAIAPDYASAASYYFLSLKLVLMIPYNSWDITLLLEVVAGLTELYQSKLNNENDKDIISHGVKLMHNVDDKLQDPYFIRTLTHQEVQKRRAIRIHMNYCFALKAMTAGDVLSAALSFQECELVGECGYETADNLVKQSQLHLKIIESSLPSVPPICAECEYSPKDLRDIWKLITCPQCRENLKNPRTFIGVLRVTIFSLNLEAL</sequence>
<gene>
    <name evidence="1" type="ORF">AMORRO_LOCUS3738</name>
</gene>